<dbReference type="Proteomes" id="UP000053369">
    <property type="component" value="Unassembled WGS sequence"/>
</dbReference>
<dbReference type="EMBL" id="KK802919">
    <property type="protein sequence ID" value="KFQ30086.1"/>
    <property type="molecule type" value="Genomic_DNA"/>
</dbReference>
<feature type="non-terminal residue" evidence="2">
    <location>
        <position position="1"/>
    </location>
</feature>
<dbReference type="GO" id="GO:0002040">
    <property type="term" value="P:sprouting angiogenesis"/>
    <property type="evidence" value="ECO:0007669"/>
    <property type="project" value="TreeGrafter"/>
</dbReference>
<protein>
    <submittedName>
        <fullName evidence="2">E3 ubiquitin-protein ligase RNF213</fullName>
    </submittedName>
</protein>
<organism evidence="2 3">
    <name type="scientific">Mesitornis unicolor</name>
    <name type="common">brown roatelo</name>
    <dbReference type="NCBI Taxonomy" id="54374"/>
    <lineage>
        <taxon>Eukaryota</taxon>
        <taxon>Metazoa</taxon>
        <taxon>Chordata</taxon>
        <taxon>Craniata</taxon>
        <taxon>Vertebrata</taxon>
        <taxon>Euteleostomi</taxon>
        <taxon>Archelosauria</taxon>
        <taxon>Archosauria</taxon>
        <taxon>Dinosauria</taxon>
        <taxon>Saurischia</taxon>
        <taxon>Theropoda</taxon>
        <taxon>Coelurosauria</taxon>
        <taxon>Aves</taxon>
        <taxon>Neognathae</taxon>
        <taxon>Neoaves</taxon>
        <taxon>Columbimorphae</taxon>
        <taxon>Mesitornithiformes</taxon>
        <taxon>Mesitornithidae</taxon>
        <taxon>Mesitornis</taxon>
    </lineage>
</organism>
<reference evidence="2 3" key="1">
    <citation type="submission" date="2014-04" db="EMBL/GenBank/DDBJ databases">
        <title>Genome evolution of avian class.</title>
        <authorList>
            <person name="Zhang G."/>
            <person name="Li C."/>
        </authorList>
    </citation>
    <scope>NUCLEOTIDE SEQUENCE [LARGE SCALE GENOMIC DNA]</scope>
    <source>
        <strain evidence="2">BGI_N332</strain>
    </source>
</reference>
<dbReference type="GO" id="GO:0016020">
    <property type="term" value="C:membrane"/>
    <property type="evidence" value="ECO:0007669"/>
    <property type="project" value="TreeGrafter"/>
</dbReference>
<dbReference type="PANTHER" id="PTHR22605">
    <property type="entry name" value="RZ-TYPE DOMAIN-CONTAINING PROTEIN"/>
    <property type="match status" value="1"/>
</dbReference>
<keyword evidence="3" id="KW-1185">Reference proteome</keyword>
<dbReference type="InterPro" id="IPR031248">
    <property type="entry name" value="RNF213"/>
</dbReference>
<evidence type="ECO:0000256" key="1">
    <source>
        <dbReference type="SAM" id="Coils"/>
    </source>
</evidence>
<name>A0A091QU23_9AVES</name>
<sequence length="1126" mass="129503">GVTVYFHAILSKDFKLNPETHKVFIRAGNISHYESWKDNICELSCTKHLEEHGYLIEGTVTLAKDNMNKYIPYKYWVVCEQGKYEFIYRQPVTSSYVNRCLLIKSDLLSNGEWHQYDDVVCAEPSVVKHLWQWLSRTQNKQVVEGKTIAASIMLENIFSILGTWSPDNLRNFLCQLHQFYVVTVNPCIHDGKETPWTELNFGTEQVNDLLLKYMGKIAHPFLAPEGAKASQKDAVIKSKLALGLVILSVVVKLELPASESNLADLCSLLCLEEVSQQAVLDEIHQIKKAFTAVASLRVYLTDLCQRCIAARVNRWVWILPLLHFFAPPLQHDHLPMEEDTWAGLEGLPYAETRQQQDGGTLLQVMKEKKYLMELDKTLVKSWICVLPLQSLPEFIKDFSGDLLAALQGVCYRLEPTDLSWQLCPAGSVAEHEELNIYLHAKPVALKALEARSWQSCLSCCLKLHKKACKYVKHFMIPATSAMMISQVAKLQPAAVPRDAVKEVPVVEVFNEALRDTRTWFRNALNEKLLKEYLEHVTFSFHWELLAWNVFVTMSFPNEQFTERWKKTLLADLERRIREEPPFNQILVYCCQHYQFSQLDSSIEWCFSNCAIEAVAVACQTQSNLLEKLSSCNLGRFSQLVSAIIVKSWPIKSGQSENFDEILHHVLTWPDIQRIFSFNGTNAKLLEELTDEAKNIMATADSVFTSVTHDIQKGSIRVKHLEAIFQHEKQFLCIWEINEFSFRAPADVIQLEELLQRRQEEVALLREEKKAIGTFLNMCRKVQAAVKVNVGAVESQHLEDLSSKRLNTVVNMTKRPTETYYSLSPELKESAQKMHSFKDSLIFQQFWEEAAQKAGEEYENSEEEYEFSGEEVGSSEEEDNFVPALELDEVFSSIISPCFKRYERLYGDLRSGSLTLSTVDKIFQQFRNQPEDIKTELDTICQLRPGEDRGWVDQRFRQIQQYHEMHLSFDAAKIIANVKESLNLSGDFSILENLLDITEKLESYKTQKLDSISPELMHAKKLLQGITVNRRECLRELAQQKEFVCWVREALKDINELKVFVDLASISAGENDMDVDRVACFHDTVHGYSSLLYELRQESGFEDFMNCLKKLWRALDSDENLPKKLVS</sequence>
<feature type="non-terminal residue" evidence="2">
    <location>
        <position position="1126"/>
    </location>
</feature>
<gene>
    <name evidence="2" type="ORF">N332_01512</name>
</gene>
<dbReference type="GO" id="GO:0006511">
    <property type="term" value="P:ubiquitin-dependent protein catabolic process"/>
    <property type="evidence" value="ECO:0007669"/>
    <property type="project" value="TreeGrafter"/>
</dbReference>
<dbReference type="GO" id="GO:0004842">
    <property type="term" value="F:ubiquitin-protein transferase activity"/>
    <property type="evidence" value="ECO:0007669"/>
    <property type="project" value="InterPro"/>
</dbReference>
<feature type="coiled-coil region" evidence="1">
    <location>
        <begin position="843"/>
        <end position="870"/>
    </location>
</feature>
<dbReference type="GO" id="GO:2000051">
    <property type="term" value="P:negative regulation of non-canonical Wnt signaling pathway"/>
    <property type="evidence" value="ECO:0007669"/>
    <property type="project" value="TreeGrafter"/>
</dbReference>
<evidence type="ECO:0000313" key="2">
    <source>
        <dbReference type="EMBL" id="KFQ30086.1"/>
    </source>
</evidence>
<proteinExistence type="predicted"/>
<dbReference type="AlphaFoldDB" id="A0A091QU23"/>
<dbReference type="GO" id="GO:0005829">
    <property type="term" value="C:cytosol"/>
    <property type="evidence" value="ECO:0007669"/>
    <property type="project" value="TreeGrafter"/>
</dbReference>
<dbReference type="GO" id="GO:0005730">
    <property type="term" value="C:nucleolus"/>
    <property type="evidence" value="ECO:0007669"/>
    <property type="project" value="TreeGrafter"/>
</dbReference>
<evidence type="ECO:0000313" key="3">
    <source>
        <dbReference type="Proteomes" id="UP000053369"/>
    </source>
</evidence>
<accession>A0A091QU23</accession>
<keyword evidence="1" id="KW-0175">Coiled coil</keyword>
<dbReference type="GO" id="GO:0016887">
    <property type="term" value="F:ATP hydrolysis activity"/>
    <property type="evidence" value="ECO:0007669"/>
    <property type="project" value="InterPro"/>
</dbReference>
<dbReference type="PANTHER" id="PTHR22605:SF16">
    <property type="entry name" value="E3 UBIQUITIN-PROTEIN LIGASE RNF213"/>
    <property type="match status" value="1"/>
</dbReference>